<protein>
    <submittedName>
        <fullName evidence="3">Uncharacterized protein</fullName>
    </submittedName>
</protein>
<feature type="coiled-coil region" evidence="1">
    <location>
        <begin position="399"/>
        <end position="436"/>
    </location>
</feature>
<accession>A0A448Z8L6</accession>
<keyword evidence="1" id="KW-0175">Coiled coil</keyword>
<dbReference type="OrthoDB" id="10658315at2759"/>
<evidence type="ECO:0000256" key="2">
    <source>
        <dbReference type="SAM" id="MobiDB-lite"/>
    </source>
</evidence>
<feature type="region of interest" description="Disordered" evidence="2">
    <location>
        <begin position="606"/>
        <end position="630"/>
    </location>
</feature>
<dbReference type="EMBL" id="CAACVS010000165">
    <property type="protein sequence ID" value="VEU38341.1"/>
    <property type="molecule type" value="Genomic_DNA"/>
</dbReference>
<keyword evidence="4" id="KW-1185">Reference proteome</keyword>
<name>A0A448Z8L6_9STRA</name>
<sequence>MAKWTVDRNSNPGSVHDKSNNDDKATVLQSGPWAAAIQEATSYAFVVDDPCCDRDVDSNKSAGVSRRSHRKKNNLALATPLERVDCSLKYLDSLRVLLEQQDNWEWVPYPCNPPSFHPLQENIIDDQNTTFSASFNKENKEDASHNSPQKITFHSSKSSPHKNQKTKHSVTSGNLSLSQGNNWAYSRNRFAGFASDSDSDRDEGDDPVEDLEPLNTLMDQDLSAEANSYEPSHDQEHQQQQPLETMDTIRLLIRLKASQSDLYAKKARLMATARYWLPGAEALHSSSVVLTQGLELADATISKTLSLATSTSTSTVGSKNKKKNDVRLRQLERDADIISVSTSYLIYEKERYLKVAHSQALKLEHILRPMWERRDQARQRMGQRWNKNPNPSGYFARMRKQYEMELYALEQALKSLEESQANASSLMDEAGRLRNKLREIKYAQNRHNGKKRRSRPNNPAEAIEDNLPVQYMWAFTGSIDSGEDSVEFYEKWVDSGSPSLTRGATAEITTGGIGPPSIGNKVEPTDTHGVENSGVGTEQHKTCGHLVLVQLDVHATTGAIRTVVEYPADYDDDSGTLIQPTWKMELFYSSTSIDLELYRRVLTDPMSVRNGDGNKTMEETPNDPDGKENK</sequence>
<feature type="compositionally biased region" description="Polar residues" evidence="2">
    <location>
        <begin position="145"/>
        <end position="158"/>
    </location>
</feature>
<evidence type="ECO:0000313" key="3">
    <source>
        <dbReference type="EMBL" id="VEU38341.1"/>
    </source>
</evidence>
<evidence type="ECO:0000256" key="1">
    <source>
        <dbReference type="SAM" id="Coils"/>
    </source>
</evidence>
<evidence type="ECO:0000313" key="4">
    <source>
        <dbReference type="Proteomes" id="UP000291116"/>
    </source>
</evidence>
<feature type="compositionally biased region" description="Basic residues" evidence="2">
    <location>
        <begin position="159"/>
        <end position="168"/>
    </location>
</feature>
<organism evidence="3 4">
    <name type="scientific">Pseudo-nitzschia multistriata</name>
    <dbReference type="NCBI Taxonomy" id="183589"/>
    <lineage>
        <taxon>Eukaryota</taxon>
        <taxon>Sar</taxon>
        <taxon>Stramenopiles</taxon>
        <taxon>Ochrophyta</taxon>
        <taxon>Bacillariophyta</taxon>
        <taxon>Bacillariophyceae</taxon>
        <taxon>Bacillariophycidae</taxon>
        <taxon>Bacillariales</taxon>
        <taxon>Bacillariaceae</taxon>
        <taxon>Pseudo-nitzschia</taxon>
    </lineage>
</organism>
<gene>
    <name evidence="3" type="ORF">PSNMU_V1.4_AUG-EV-PASAV3_0051610</name>
</gene>
<reference evidence="3 4" key="1">
    <citation type="submission" date="2019-01" db="EMBL/GenBank/DDBJ databases">
        <authorList>
            <person name="Ferrante I. M."/>
        </authorList>
    </citation>
    <scope>NUCLEOTIDE SEQUENCE [LARGE SCALE GENOMIC DNA]</scope>
    <source>
        <strain evidence="3 4">B856</strain>
    </source>
</reference>
<dbReference type="Proteomes" id="UP000291116">
    <property type="component" value="Unassembled WGS sequence"/>
</dbReference>
<feature type="compositionally biased region" description="Polar residues" evidence="2">
    <location>
        <begin position="169"/>
        <end position="178"/>
    </location>
</feature>
<feature type="compositionally biased region" description="Basic and acidic residues" evidence="2">
    <location>
        <begin position="15"/>
        <end position="25"/>
    </location>
</feature>
<proteinExistence type="predicted"/>
<feature type="region of interest" description="Disordered" evidence="2">
    <location>
        <begin position="1"/>
        <end position="26"/>
    </location>
</feature>
<dbReference type="AlphaFoldDB" id="A0A448Z8L6"/>
<feature type="region of interest" description="Disordered" evidence="2">
    <location>
        <begin position="138"/>
        <end position="178"/>
    </location>
</feature>